<reference evidence="2 3" key="1">
    <citation type="submission" date="2023-12" db="EMBL/GenBank/DDBJ databases">
        <title>Description of new species of Mycobacterium terrae complex isolated from sewage at the Sao Paulo Zoological Park Foundation in Brazil.</title>
        <authorList>
            <person name="Romagnoli C.L."/>
            <person name="Conceicao E.C."/>
            <person name="Machado E."/>
            <person name="Barreto L.B.P.F."/>
            <person name="Sharma A."/>
            <person name="Silva N.M."/>
            <person name="Marques L.E."/>
            <person name="Juliana M.A."/>
            <person name="Lourenco M.C.S."/>
            <person name="Digiampietri L.A."/>
            <person name="Suffys P.N."/>
            <person name="Viana-Niero C."/>
        </authorList>
    </citation>
    <scope>NUCLEOTIDE SEQUENCE [LARGE SCALE GENOMIC DNA]</scope>
    <source>
        <strain evidence="2 3">MYC123</strain>
    </source>
</reference>
<dbReference type="SMART" id="SM00855">
    <property type="entry name" value="PGAM"/>
    <property type="match status" value="1"/>
</dbReference>
<keyword evidence="3" id="KW-1185">Reference proteome</keyword>
<comment type="caution">
    <text evidence="2">The sequence shown here is derived from an EMBL/GenBank/DDBJ whole genome shotgun (WGS) entry which is preliminary data.</text>
</comment>
<gene>
    <name evidence="2" type="ORF">KV112_12035</name>
</gene>
<dbReference type="InterPro" id="IPR013078">
    <property type="entry name" value="His_Pase_superF_clade-1"/>
</dbReference>
<dbReference type="Gene3D" id="3.40.50.1240">
    <property type="entry name" value="Phosphoglycerate mutase-like"/>
    <property type="match status" value="1"/>
</dbReference>
<dbReference type="Pfam" id="PF00300">
    <property type="entry name" value="His_Phos_1"/>
    <property type="match status" value="1"/>
</dbReference>
<dbReference type="Proteomes" id="UP001299046">
    <property type="component" value="Unassembled WGS sequence"/>
</dbReference>
<dbReference type="PANTHER" id="PTHR46517">
    <property type="entry name" value="FRUCTOSE-2,6-BISPHOSPHATASE TIGAR"/>
    <property type="match status" value="1"/>
</dbReference>
<dbReference type="SUPFAM" id="SSF53254">
    <property type="entry name" value="Phosphoglycerate mutase-like"/>
    <property type="match status" value="1"/>
</dbReference>
<organism evidence="2 3">
    <name type="scientific">[Mycobacterium] zoologicum</name>
    <dbReference type="NCBI Taxonomy" id="2872311"/>
    <lineage>
        <taxon>Bacteria</taxon>
        <taxon>Bacillati</taxon>
        <taxon>Actinomycetota</taxon>
        <taxon>Actinomycetes</taxon>
        <taxon>Mycobacteriales</taxon>
        <taxon>Mycobacteriaceae</taxon>
        <taxon>Mycolicibacter</taxon>
    </lineage>
</organism>
<dbReference type="EMBL" id="JAYJJT010000012">
    <property type="protein sequence ID" value="MEB3050458.1"/>
    <property type="molecule type" value="Genomic_DNA"/>
</dbReference>
<accession>A0ABU5YK86</accession>
<dbReference type="RefSeq" id="WP_224862269.1">
    <property type="nucleotide sequence ID" value="NZ_JAYJJS010000017.1"/>
</dbReference>
<sequence length="224" mass="23653">MTAAALAAVLVLGGCSGPPQPRTITLTLIRHAESEANAAGVLDTSVPGPGLTEKGRAQAEELSKQLSHNHFDGVFASSMARSQQSAAPLARELGLQVQVLPGLQEIGAGWFDDKAVAIVGTPYLLAPMAWIRGDRTAAIPGSIDGNQFNEEFSAAVQQIYATGDKLPVAFTHGASIMTWTLMNVKNARDELMTDHPLPNNGRVVLTGSPGTGWKLVDWDGIRAF</sequence>
<proteinExistence type="predicted"/>
<evidence type="ECO:0000313" key="2">
    <source>
        <dbReference type="EMBL" id="MEB3050458.1"/>
    </source>
</evidence>
<evidence type="ECO:0000256" key="1">
    <source>
        <dbReference type="ARBA" id="ARBA00022801"/>
    </source>
</evidence>
<dbReference type="InterPro" id="IPR051695">
    <property type="entry name" value="Phosphoglycerate_Mutase"/>
</dbReference>
<evidence type="ECO:0000313" key="3">
    <source>
        <dbReference type="Proteomes" id="UP001299046"/>
    </source>
</evidence>
<dbReference type="InterPro" id="IPR029033">
    <property type="entry name" value="His_PPase_superfam"/>
</dbReference>
<name>A0ABU5YK86_9MYCO</name>
<dbReference type="PANTHER" id="PTHR46517:SF1">
    <property type="entry name" value="FRUCTOSE-2,6-BISPHOSPHATASE TIGAR"/>
    <property type="match status" value="1"/>
</dbReference>
<protein>
    <submittedName>
        <fullName evidence="2">Histidine phosphatase family protein</fullName>
    </submittedName>
</protein>
<keyword evidence="1" id="KW-0378">Hydrolase</keyword>
<dbReference type="CDD" id="cd07067">
    <property type="entry name" value="HP_PGM_like"/>
    <property type="match status" value="1"/>
</dbReference>